<feature type="compositionally biased region" description="Low complexity" evidence="1">
    <location>
        <begin position="214"/>
        <end position="230"/>
    </location>
</feature>
<dbReference type="RefSeq" id="XP_024368086.1">
    <property type="nucleotide sequence ID" value="XM_024512318.2"/>
</dbReference>
<dbReference type="Gene3D" id="2.80.10.50">
    <property type="match status" value="1"/>
</dbReference>
<keyword evidence="6" id="KW-1185">Reference proteome</keyword>
<feature type="compositionally biased region" description="Low complexity" evidence="1">
    <location>
        <begin position="285"/>
        <end position="294"/>
    </location>
</feature>
<feature type="domain" description="DUF569" evidence="2">
    <location>
        <begin position="1"/>
        <end position="141"/>
    </location>
</feature>
<dbReference type="AlphaFoldDB" id="A0A2K1L2Z4"/>
<dbReference type="GeneID" id="112278688"/>
<evidence type="ECO:0000313" key="6">
    <source>
        <dbReference type="Proteomes" id="UP000006727"/>
    </source>
</evidence>
<dbReference type="EnsemblPlants" id="Pp3c2_25690V3.2">
    <property type="protein sequence ID" value="Pp3c2_25690V3.2"/>
    <property type="gene ID" value="Pp3c2_25690"/>
</dbReference>
<reference evidence="5" key="3">
    <citation type="submission" date="2020-12" db="UniProtKB">
        <authorList>
            <consortium name="EnsemblPlants"/>
        </authorList>
    </citation>
    <scope>IDENTIFICATION</scope>
</reference>
<dbReference type="RefSeq" id="XP_024368085.1">
    <property type="nucleotide sequence ID" value="XM_024512317.2"/>
</dbReference>
<dbReference type="Gramene" id="Pp3c2_25690V3.2">
    <property type="protein sequence ID" value="Pp3c2_25690V3.2"/>
    <property type="gene ID" value="Pp3c2_25690"/>
</dbReference>
<feature type="region of interest" description="Disordered" evidence="1">
    <location>
        <begin position="152"/>
        <end position="337"/>
    </location>
</feature>
<dbReference type="OMA" id="NSGKMHV"/>
<dbReference type="PANTHER" id="PTHR31205:SF69">
    <property type="entry name" value="ACTIN CROSS-LINKING PROTEIN (DUF569)"/>
    <property type="match status" value="1"/>
</dbReference>
<dbReference type="InterPro" id="IPR007679">
    <property type="entry name" value="DUF569"/>
</dbReference>
<name>A0A2K1L2Z4_PHYPA</name>
<evidence type="ECO:0000256" key="1">
    <source>
        <dbReference type="SAM" id="MobiDB-lite"/>
    </source>
</evidence>
<dbReference type="STRING" id="3218.A0A2K1L2Z4"/>
<dbReference type="SUPFAM" id="SSF50405">
    <property type="entry name" value="Actin-crosslinking proteins"/>
    <property type="match status" value="1"/>
</dbReference>
<dbReference type="RefSeq" id="XP_024368080.1">
    <property type="nucleotide sequence ID" value="XM_024512312.2"/>
</dbReference>
<protein>
    <submittedName>
        <fullName evidence="4 5">Uncharacterized protein</fullName>
    </submittedName>
</protein>
<dbReference type="Pfam" id="PF04601">
    <property type="entry name" value="DUF569"/>
    <property type="match status" value="1"/>
</dbReference>
<feature type="domain" description="DUF569" evidence="3">
    <location>
        <begin position="367"/>
        <end position="445"/>
    </location>
</feature>
<dbReference type="Pfam" id="PF22932">
    <property type="entry name" value="Ubiq_DUF_assoc"/>
    <property type="match status" value="1"/>
</dbReference>
<sequence>MEFFRDAHSVRLLAHTGKYLWADDDRRSVAQKKGRNSYGVIWRVEFIPERNAIRLKSVYDLYLMASDYAFLLGATGKKVIQSFASKADSSLEWELIAAGTFVKLKTKGDKFLRANGGVPPYRNSVTHDVPVLASNYHVVQWEVEVVRKLDSQSLPASRVPSPNQVPPARSHSPPMHPRRADSSYDPEASVPPPMYNRNSREKRSQSAPTEDFFPAPSEYSSSPSERLSPISSPPRDRRNAPSAGDAHKSLPKPKRPHEHFDSSDLPARNAQPSTQPLENADTADDYSSSSEASSPVPNQRSAQHRHRTTMSELPPQLSSNDDYDSPPSELPSPRTRLQNLKIDQGEIAGRGKASPRTPSAKSPSDVRRIFYSIAEDDGEVLAHDDETFGSFLFKGHSLQELTEQLQLETGIDEDIILCMRNPLTQKLYRMRLQLPPNKAPLSLVIVRTNSEFGKIFATPTQ</sequence>
<evidence type="ECO:0000259" key="2">
    <source>
        <dbReference type="Pfam" id="PF04601"/>
    </source>
</evidence>
<dbReference type="InterPro" id="IPR054726">
    <property type="entry name" value="Ubiq_DUF569-assoc"/>
</dbReference>
<feature type="region of interest" description="Disordered" evidence="1">
    <location>
        <begin position="345"/>
        <end position="364"/>
    </location>
</feature>
<evidence type="ECO:0000313" key="4">
    <source>
        <dbReference type="EMBL" id="PNR60400.1"/>
    </source>
</evidence>
<proteinExistence type="predicted"/>
<dbReference type="EnsemblPlants" id="Pp3c2_25690V3.1">
    <property type="protein sequence ID" value="Pp3c2_25690V3.1"/>
    <property type="gene ID" value="Pp3c2_25690"/>
</dbReference>
<gene>
    <name evidence="5" type="primary">LOC112278688</name>
    <name evidence="4" type="ORF">PHYPA_003193</name>
</gene>
<organism evidence="4">
    <name type="scientific">Physcomitrium patens</name>
    <name type="common">Spreading-leaved earth moss</name>
    <name type="synonym">Physcomitrella patens</name>
    <dbReference type="NCBI Taxonomy" id="3218"/>
    <lineage>
        <taxon>Eukaryota</taxon>
        <taxon>Viridiplantae</taxon>
        <taxon>Streptophyta</taxon>
        <taxon>Embryophyta</taxon>
        <taxon>Bryophyta</taxon>
        <taxon>Bryophytina</taxon>
        <taxon>Bryopsida</taxon>
        <taxon>Funariidae</taxon>
        <taxon>Funariales</taxon>
        <taxon>Funariaceae</taxon>
        <taxon>Physcomitrium</taxon>
    </lineage>
</organism>
<dbReference type="OrthoDB" id="2432302at2759"/>
<reference evidence="4 6" key="2">
    <citation type="journal article" date="2018" name="Plant J.">
        <title>The Physcomitrella patens chromosome-scale assembly reveals moss genome structure and evolution.</title>
        <authorList>
            <person name="Lang D."/>
            <person name="Ullrich K.K."/>
            <person name="Murat F."/>
            <person name="Fuchs J."/>
            <person name="Jenkins J."/>
            <person name="Haas F.B."/>
            <person name="Piednoel M."/>
            <person name="Gundlach H."/>
            <person name="Van Bel M."/>
            <person name="Meyberg R."/>
            <person name="Vives C."/>
            <person name="Morata J."/>
            <person name="Symeonidi A."/>
            <person name="Hiss M."/>
            <person name="Muchero W."/>
            <person name="Kamisugi Y."/>
            <person name="Saleh O."/>
            <person name="Blanc G."/>
            <person name="Decker E.L."/>
            <person name="van Gessel N."/>
            <person name="Grimwood J."/>
            <person name="Hayes R.D."/>
            <person name="Graham S.W."/>
            <person name="Gunter L.E."/>
            <person name="McDaniel S.F."/>
            <person name="Hoernstein S.N.W."/>
            <person name="Larsson A."/>
            <person name="Li F.W."/>
            <person name="Perroud P.F."/>
            <person name="Phillips J."/>
            <person name="Ranjan P."/>
            <person name="Rokshar D.S."/>
            <person name="Rothfels C.J."/>
            <person name="Schneider L."/>
            <person name="Shu S."/>
            <person name="Stevenson D.W."/>
            <person name="Thummler F."/>
            <person name="Tillich M."/>
            <person name="Villarreal Aguilar J.C."/>
            <person name="Widiez T."/>
            <person name="Wong G.K."/>
            <person name="Wymore A."/>
            <person name="Zhang Y."/>
            <person name="Zimmer A.D."/>
            <person name="Quatrano R.S."/>
            <person name="Mayer K.F.X."/>
            <person name="Goodstein D."/>
            <person name="Casacuberta J.M."/>
            <person name="Vandepoele K."/>
            <person name="Reski R."/>
            <person name="Cuming A.C."/>
            <person name="Tuskan G.A."/>
            <person name="Maumus F."/>
            <person name="Salse J."/>
            <person name="Schmutz J."/>
            <person name="Rensing S.A."/>
        </authorList>
    </citation>
    <scope>NUCLEOTIDE SEQUENCE [LARGE SCALE GENOMIC DNA]</scope>
    <source>
        <strain evidence="5 6">cv. Gransden 2004</strain>
    </source>
</reference>
<dbReference type="PaxDb" id="3218-PP1S119_48V6.1"/>
<dbReference type="RefSeq" id="XP_024368084.1">
    <property type="nucleotide sequence ID" value="XM_024512316.2"/>
</dbReference>
<dbReference type="Proteomes" id="UP000006727">
    <property type="component" value="Chromosome 2"/>
</dbReference>
<evidence type="ECO:0000259" key="3">
    <source>
        <dbReference type="Pfam" id="PF22932"/>
    </source>
</evidence>
<dbReference type="RefSeq" id="XP_024368083.1">
    <property type="nucleotide sequence ID" value="XM_024512315.2"/>
</dbReference>
<evidence type="ECO:0000313" key="5">
    <source>
        <dbReference type="EnsemblPlants" id="Pp3c2_25690V3.1"/>
    </source>
</evidence>
<dbReference type="Gramene" id="Pp3c2_25690V3.1">
    <property type="protein sequence ID" value="Pp3c2_25690V3.1"/>
    <property type="gene ID" value="Pp3c2_25690"/>
</dbReference>
<dbReference type="PANTHER" id="PTHR31205">
    <property type="entry name" value="ACTIN CROSS-LINKING PROTEIN (DUF569)"/>
    <property type="match status" value="1"/>
</dbReference>
<dbReference type="EMBL" id="ABEU02000002">
    <property type="protein sequence ID" value="PNR60400.1"/>
    <property type="molecule type" value="Genomic_DNA"/>
</dbReference>
<dbReference type="RefSeq" id="XP_024368081.1">
    <property type="nucleotide sequence ID" value="XM_024512313.2"/>
</dbReference>
<dbReference type="InterPro" id="IPR008999">
    <property type="entry name" value="Actin-crosslinking"/>
</dbReference>
<reference evidence="4 6" key="1">
    <citation type="journal article" date="2008" name="Science">
        <title>The Physcomitrella genome reveals evolutionary insights into the conquest of land by plants.</title>
        <authorList>
            <person name="Rensing S."/>
            <person name="Lang D."/>
            <person name="Zimmer A."/>
            <person name="Terry A."/>
            <person name="Salamov A."/>
            <person name="Shapiro H."/>
            <person name="Nishiyama T."/>
            <person name="Perroud P.-F."/>
            <person name="Lindquist E."/>
            <person name="Kamisugi Y."/>
            <person name="Tanahashi T."/>
            <person name="Sakakibara K."/>
            <person name="Fujita T."/>
            <person name="Oishi K."/>
            <person name="Shin-I T."/>
            <person name="Kuroki Y."/>
            <person name="Toyoda A."/>
            <person name="Suzuki Y."/>
            <person name="Hashimoto A."/>
            <person name="Yamaguchi K."/>
            <person name="Sugano A."/>
            <person name="Kohara Y."/>
            <person name="Fujiyama A."/>
            <person name="Anterola A."/>
            <person name="Aoki S."/>
            <person name="Ashton N."/>
            <person name="Barbazuk W.B."/>
            <person name="Barker E."/>
            <person name="Bennetzen J."/>
            <person name="Bezanilla M."/>
            <person name="Blankenship R."/>
            <person name="Cho S.H."/>
            <person name="Dutcher S."/>
            <person name="Estelle M."/>
            <person name="Fawcett J.A."/>
            <person name="Gundlach H."/>
            <person name="Hanada K."/>
            <person name="Heyl A."/>
            <person name="Hicks K.A."/>
            <person name="Hugh J."/>
            <person name="Lohr M."/>
            <person name="Mayer K."/>
            <person name="Melkozernov A."/>
            <person name="Murata T."/>
            <person name="Nelson D."/>
            <person name="Pils B."/>
            <person name="Prigge M."/>
            <person name="Reiss B."/>
            <person name="Renner T."/>
            <person name="Rombauts S."/>
            <person name="Rushton P."/>
            <person name="Sanderfoot A."/>
            <person name="Schween G."/>
            <person name="Shiu S.-H."/>
            <person name="Stueber K."/>
            <person name="Theodoulou F.L."/>
            <person name="Tu H."/>
            <person name="Van de Peer Y."/>
            <person name="Verrier P.J."/>
            <person name="Waters E."/>
            <person name="Wood A."/>
            <person name="Yang L."/>
            <person name="Cove D."/>
            <person name="Cuming A."/>
            <person name="Hasebe M."/>
            <person name="Lucas S."/>
            <person name="Mishler D.B."/>
            <person name="Reski R."/>
            <person name="Grigoriev I."/>
            <person name="Quatrano R.S."/>
            <person name="Boore J.L."/>
        </authorList>
    </citation>
    <scope>NUCLEOTIDE SEQUENCE [LARGE SCALE GENOMIC DNA]</scope>
    <source>
        <strain evidence="5 6">cv. Gransden 2004</strain>
    </source>
</reference>
<accession>A0A2K1L2Z4</accession>
<dbReference type="CDD" id="cd23340">
    <property type="entry name" value="beta-trefoil_FSCN_ACP-like"/>
    <property type="match status" value="1"/>
</dbReference>